<organism evidence="2 3">
    <name type="scientific">Phtheirospermum japonicum</name>
    <dbReference type="NCBI Taxonomy" id="374723"/>
    <lineage>
        <taxon>Eukaryota</taxon>
        <taxon>Viridiplantae</taxon>
        <taxon>Streptophyta</taxon>
        <taxon>Embryophyta</taxon>
        <taxon>Tracheophyta</taxon>
        <taxon>Spermatophyta</taxon>
        <taxon>Magnoliopsida</taxon>
        <taxon>eudicotyledons</taxon>
        <taxon>Gunneridae</taxon>
        <taxon>Pentapetalae</taxon>
        <taxon>asterids</taxon>
        <taxon>lamiids</taxon>
        <taxon>Lamiales</taxon>
        <taxon>Orobanchaceae</taxon>
        <taxon>Orobanchaceae incertae sedis</taxon>
        <taxon>Phtheirospermum</taxon>
    </lineage>
</organism>
<sequence length="120" mass="13241">MYARLHLRALFPTRRFSENSQTSTRCSALATSPRSSTRSWTSSATTPSTPSPTRPRPRPGPGLRMRGGHLLLAEAGRAPPEGAQHRQRRPHPFRQRRGGAAAVGMRGMLVLHFSITYIAL</sequence>
<proteinExistence type="predicted"/>
<evidence type="ECO:0000313" key="3">
    <source>
        <dbReference type="Proteomes" id="UP000653305"/>
    </source>
</evidence>
<feature type="compositionally biased region" description="Basic residues" evidence="1">
    <location>
        <begin position="85"/>
        <end position="97"/>
    </location>
</feature>
<dbReference type="EMBL" id="BMAC01000941">
    <property type="protein sequence ID" value="GFQ04416.1"/>
    <property type="molecule type" value="Genomic_DNA"/>
</dbReference>
<evidence type="ECO:0000313" key="2">
    <source>
        <dbReference type="EMBL" id="GFQ04416.1"/>
    </source>
</evidence>
<protein>
    <submittedName>
        <fullName evidence="2">Protein lateral organ boundaries</fullName>
    </submittedName>
</protein>
<feature type="compositionally biased region" description="Polar residues" evidence="1">
    <location>
        <begin position="18"/>
        <end position="30"/>
    </location>
</feature>
<gene>
    <name evidence="2" type="ORF">PHJA_002585500</name>
</gene>
<dbReference type="AlphaFoldDB" id="A0A830DBI1"/>
<feature type="region of interest" description="Disordered" evidence="1">
    <location>
        <begin position="16"/>
        <end position="101"/>
    </location>
</feature>
<comment type="caution">
    <text evidence="2">The sequence shown here is derived from an EMBL/GenBank/DDBJ whole genome shotgun (WGS) entry which is preliminary data.</text>
</comment>
<keyword evidence="3" id="KW-1185">Reference proteome</keyword>
<dbReference type="Proteomes" id="UP000653305">
    <property type="component" value="Unassembled WGS sequence"/>
</dbReference>
<accession>A0A830DBI1</accession>
<feature type="compositionally biased region" description="Low complexity" evidence="1">
    <location>
        <begin position="31"/>
        <end position="48"/>
    </location>
</feature>
<reference evidence="2" key="1">
    <citation type="submission" date="2020-07" db="EMBL/GenBank/DDBJ databases">
        <title>Ethylene signaling mediates host invasion by parasitic plants.</title>
        <authorList>
            <person name="Yoshida S."/>
        </authorList>
    </citation>
    <scope>NUCLEOTIDE SEQUENCE</scope>
    <source>
        <strain evidence="2">Okayama</strain>
    </source>
</reference>
<evidence type="ECO:0000256" key="1">
    <source>
        <dbReference type="SAM" id="MobiDB-lite"/>
    </source>
</evidence>
<feature type="compositionally biased region" description="Pro residues" evidence="1">
    <location>
        <begin position="49"/>
        <end position="60"/>
    </location>
</feature>
<name>A0A830DBI1_9LAMI</name>